<dbReference type="Pfam" id="PF04479">
    <property type="entry name" value="RTA1"/>
    <property type="match status" value="1"/>
</dbReference>
<reference evidence="6 7" key="1">
    <citation type="submission" date="2019-04" db="EMBL/GenBank/DDBJ databases">
        <title>Friends and foes A comparative genomics study of 23 Aspergillus species from section Flavi.</title>
        <authorList>
            <consortium name="DOE Joint Genome Institute"/>
            <person name="Kjaerbolling I."/>
            <person name="Vesth T."/>
            <person name="Frisvad J.C."/>
            <person name="Nybo J.L."/>
            <person name="Theobald S."/>
            <person name="Kildgaard S."/>
            <person name="Isbrandt T."/>
            <person name="Kuo A."/>
            <person name="Sato A."/>
            <person name="Lyhne E.K."/>
            <person name="Kogle M.E."/>
            <person name="Wiebenga A."/>
            <person name="Kun R.S."/>
            <person name="Lubbers R.J."/>
            <person name="Makela M.R."/>
            <person name="Barry K."/>
            <person name="Chovatia M."/>
            <person name="Clum A."/>
            <person name="Daum C."/>
            <person name="Haridas S."/>
            <person name="He G."/>
            <person name="LaButti K."/>
            <person name="Lipzen A."/>
            <person name="Mondo S."/>
            <person name="Riley R."/>
            <person name="Salamov A."/>
            <person name="Simmons B.A."/>
            <person name="Magnuson J.K."/>
            <person name="Henrissat B."/>
            <person name="Mortensen U.H."/>
            <person name="Larsen T.O."/>
            <person name="Devries R.P."/>
            <person name="Grigoriev I.V."/>
            <person name="Machida M."/>
            <person name="Baker S.E."/>
            <person name="Andersen M.R."/>
        </authorList>
    </citation>
    <scope>NUCLEOTIDE SEQUENCE [LARGE SCALE GENOMIC DNA]</scope>
    <source>
        <strain evidence="6 7">CBS 151.66</strain>
    </source>
</reference>
<evidence type="ECO:0000256" key="3">
    <source>
        <dbReference type="ARBA" id="ARBA00022989"/>
    </source>
</evidence>
<evidence type="ECO:0000256" key="1">
    <source>
        <dbReference type="ARBA" id="ARBA00004141"/>
    </source>
</evidence>
<dbReference type="PANTHER" id="PTHR31465">
    <property type="entry name" value="PROTEIN RTA1-RELATED"/>
    <property type="match status" value="1"/>
</dbReference>
<feature type="transmembrane region" description="Helical" evidence="5">
    <location>
        <begin position="113"/>
        <end position="135"/>
    </location>
</feature>
<protein>
    <recommendedName>
        <fullName evidence="8">RTA1 like protein-domain-containing protein</fullName>
    </recommendedName>
</protein>
<evidence type="ECO:0000256" key="2">
    <source>
        <dbReference type="ARBA" id="ARBA00022692"/>
    </source>
</evidence>
<proteinExistence type="predicted"/>
<comment type="subcellular location">
    <subcellularLocation>
        <location evidence="1">Membrane</location>
        <topology evidence="1">Multi-pass membrane protein</topology>
    </subcellularLocation>
</comment>
<evidence type="ECO:0008006" key="8">
    <source>
        <dbReference type="Google" id="ProtNLM"/>
    </source>
</evidence>
<dbReference type="EMBL" id="ML732410">
    <property type="protein sequence ID" value="KAB8068201.1"/>
    <property type="molecule type" value="Genomic_DNA"/>
</dbReference>
<dbReference type="Proteomes" id="UP000326565">
    <property type="component" value="Unassembled WGS sequence"/>
</dbReference>
<dbReference type="InterPro" id="IPR007568">
    <property type="entry name" value="RTA1"/>
</dbReference>
<dbReference type="AlphaFoldDB" id="A0A5N5WI67"/>
<dbReference type="GO" id="GO:0000324">
    <property type="term" value="C:fungal-type vacuole"/>
    <property type="evidence" value="ECO:0007669"/>
    <property type="project" value="TreeGrafter"/>
</dbReference>
<feature type="transmembrane region" description="Helical" evidence="5">
    <location>
        <begin position="24"/>
        <end position="46"/>
    </location>
</feature>
<keyword evidence="3 5" id="KW-1133">Transmembrane helix</keyword>
<sequence>MSSASQPPASTVIIVPCTLQICPFYLALFVPMLLIYLAAMSGGLFLEIIGYGGRLMLLSNLFNHSAFLRYLICLTIGPAFVTTAIYICFGRVIVVCDAVCRGSSPKPNKMDSAIPVSHVVSLGSFMALCADYMWWLRRQTRVLQPASWKDGWKCKGFLFGMKPLMQLECKVPDRSSVSTTHGGI</sequence>
<dbReference type="GO" id="GO:0005886">
    <property type="term" value="C:plasma membrane"/>
    <property type="evidence" value="ECO:0007669"/>
    <property type="project" value="TreeGrafter"/>
</dbReference>
<name>A0A5N5WI67_9EURO</name>
<evidence type="ECO:0000313" key="6">
    <source>
        <dbReference type="EMBL" id="KAB8068201.1"/>
    </source>
</evidence>
<dbReference type="OrthoDB" id="3358017at2759"/>
<dbReference type="PANTHER" id="PTHR31465:SF29">
    <property type="entry name" value="DOMAIN PROTEIN, PUTATIVE (AFU_ORTHOLOGUE AFUA_2G17890)-RELATED"/>
    <property type="match status" value="1"/>
</dbReference>
<feature type="transmembrane region" description="Helical" evidence="5">
    <location>
        <begin position="67"/>
        <end position="93"/>
    </location>
</feature>
<evidence type="ECO:0000256" key="4">
    <source>
        <dbReference type="ARBA" id="ARBA00023136"/>
    </source>
</evidence>
<evidence type="ECO:0000256" key="5">
    <source>
        <dbReference type="SAM" id="Phobius"/>
    </source>
</evidence>
<organism evidence="6 7">
    <name type="scientific">Aspergillus leporis</name>
    <dbReference type="NCBI Taxonomy" id="41062"/>
    <lineage>
        <taxon>Eukaryota</taxon>
        <taxon>Fungi</taxon>
        <taxon>Dikarya</taxon>
        <taxon>Ascomycota</taxon>
        <taxon>Pezizomycotina</taxon>
        <taxon>Eurotiomycetes</taxon>
        <taxon>Eurotiomycetidae</taxon>
        <taxon>Eurotiales</taxon>
        <taxon>Aspergillaceae</taxon>
        <taxon>Aspergillus</taxon>
        <taxon>Aspergillus subgen. Circumdati</taxon>
    </lineage>
</organism>
<keyword evidence="7" id="KW-1185">Reference proteome</keyword>
<accession>A0A5N5WI67</accession>
<evidence type="ECO:0000313" key="7">
    <source>
        <dbReference type="Proteomes" id="UP000326565"/>
    </source>
</evidence>
<gene>
    <name evidence="6" type="ORF">BDV29DRAFT_195855</name>
</gene>
<keyword evidence="2 5" id="KW-0812">Transmembrane</keyword>
<keyword evidence="4 5" id="KW-0472">Membrane</keyword>